<dbReference type="SMART" id="SM00332">
    <property type="entry name" value="PP2Cc"/>
    <property type="match status" value="1"/>
</dbReference>
<dbReference type="SMART" id="SM00331">
    <property type="entry name" value="PP2C_SIG"/>
    <property type="match status" value="1"/>
</dbReference>
<feature type="domain" description="PPM-type phosphatase" evidence="1">
    <location>
        <begin position="15"/>
        <end position="225"/>
    </location>
</feature>
<dbReference type="InterPro" id="IPR015655">
    <property type="entry name" value="PP2C"/>
</dbReference>
<evidence type="ECO:0000313" key="5">
    <source>
        <dbReference type="Proteomes" id="UP000321224"/>
    </source>
</evidence>
<proteinExistence type="predicted"/>
<dbReference type="Pfam" id="PF13672">
    <property type="entry name" value="PP2C_2"/>
    <property type="match status" value="1"/>
</dbReference>
<reference evidence="2 5" key="2">
    <citation type="submission" date="2019-07" db="EMBL/GenBank/DDBJ databases">
        <title>Whole genome shotgun sequence of Myxococcus virescens NBRC 100334.</title>
        <authorList>
            <person name="Hosoyama A."/>
            <person name="Uohara A."/>
            <person name="Ohji S."/>
            <person name="Ichikawa N."/>
        </authorList>
    </citation>
    <scope>NUCLEOTIDE SEQUENCE [LARGE SCALE GENOMIC DNA]</scope>
    <source>
        <strain evidence="2 5">NBRC 100334</strain>
    </source>
</reference>
<dbReference type="Gene3D" id="3.60.40.10">
    <property type="entry name" value="PPM-type phosphatase domain"/>
    <property type="match status" value="1"/>
</dbReference>
<dbReference type="CDD" id="cd00143">
    <property type="entry name" value="PP2Cc"/>
    <property type="match status" value="1"/>
</dbReference>
<dbReference type="SUPFAM" id="SSF81606">
    <property type="entry name" value="PP2C-like"/>
    <property type="match status" value="1"/>
</dbReference>
<evidence type="ECO:0000313" key="4">
    <source>
        <dbReference type="Proteomes" id="UP000198717"/>
    </source>
</evidence>
<dbReference type="EMBL" id="FNAJ01000008">
    <property type="protein sequence ID" value="SDE55146.1"/>
    <property type="molecule type" value="Genomic_DNA"/>
</dbReference>
<sequence>MSAAVATQGQPLAYDVGACTERGLRSYQEDAVGHDVGAMSVFAVADGLGGHPNGDLASRAAVDSVLFAAQSAGPLTDALARSTVAKAEVSVLASGGSTTLAMLMLAGSSAVVAHVGDSRVYRMRCGVLEQLTQDHREYRHVLNRCLGATSPDCSSEPDVRVLETEPGDVWVLATDGVSDTLGHPEIRAILRELPTRDARWAAEELVRLALAKESRDNCTALVVRVGGGA</sequence>
<dbReference type="GO" id="GO:0004722">
    <property type="term" value="F:protein serine/threonine phosphatase activity"/>
    <property type="evidence" value="ECO:0007669"/>
    <property type="project" value="InterPro"/>
</dbReference>
<protein>
    <submittedName>
        <fullName evidence="3">Protein phosphatase</fullName>
    </submittedName>
</protein>
<dbReference type="Proteomes" id="UP000321224">
    <property type="component" value="Unassembled WGS sequence"/>
</dbReference>
<evidence type="ECO:0000259" key="1">
    <source>
        <dbReference type="PROSITE" id="PS51746"/>
    </source>
</evidence>
<dbReference type="InterPro" id="IPR036457">
    <property type="entry name" value="PPM-type-like_dom_sf"/>
</dbReference>
<dbReference type="EMBL" id="BJVY01000051">
    <property type="protein sequence ID" value="GEL74659.1"/>
    <property type="molecule type" value="Genomic_DNA"/>
</dbReference>
<dbReference type="PROSITE" id="PS51746">
    <property type="entry name" value="PPM_2"/>
    <property type="match status" value="1"/>
</dbReference>
<dbReference type="AlphaFoldDB" id="A0A511HQ69"/>
<organism evidence="2 5">
    <name type="scientific">Myxococcus virescens</name>
    <dbReference type="NCBI Taxonomy" id="83456"/>
    <lineage>
        <taxon>Bacteria</taxon>
        <taxon>Pseudomonadati</taxon>
        <taxon>Myxococcota</taxon>
        <taxon>Myxococcia</taxon>
        <taxon>Myxococcales</taxon>
        <taxon>Cystobacterineae</taxon>
        <taxon>Myxococcaceae</taxon>
        <taxon>Myxococcus</taxon>
    </lineage>
</organism>
<dbReference type="PANTHER" id="PTHR47992">
    <property type="entry name" value="PROTEIN PHOSPHATASE"/>
    <property type="match status" value="1"/>
</dbReference>
<reference evidence="3 4" key="1">
    <citation type="submission" date="2016-10" db="EMBL/GenBank/DDBJ databases">
        <authorList>
            <person name="Varghese N."/>
            <person name="Submissions S."/>
        </authorList>
    </citation>
    <scope>NUCLEOTIDE SEQUENCE [LARGE SCALE GENOMIC DNA]</scope>
    <source>
        <strain evidence="3 4">DSM 2260</strain>
    </source>
</reference>
<dbReference type="RefSeq" id="WP_090491696.1">
    <property type="nucleotide sequence ID" value="NZ_BJVY01000051.1"/>
</dbReference>
<comment type="caution">
    <text evidence="2">The sequence shown here is derived from an EMBL/GenBank/DDBJ whole genome shotgun (WGS) entry which is preliminary data.</text>
</comment>
<accession>A0A511HQ69</accession>
<evidence type="ECO:0000313" key="2">
    <source>
        <dbReference type="EMBL" id="GEL74659.1"/>
    </source>
</evidence>
<dbReference type="Proteomes" id="UP000198717">
    <property type="component" value="Unassembled WGS sequence"/>
</dbReference>
<keyword evidence="4" id="KW-1185">Reference proteome</keyword>
<gene>
    <name evidence="2" type="ORF">MVI01_64430</name>
    <name evidence="3" type="ORF">SAMN04488504_108186</name>
</gene>
<dbReference type="InterPro" id="IPR001932">
    <property type="entry name" value="PPM-type_phosphatase-like_dom"/>
</dbReference>
<name>A0A511HQ69_9BACT</name>
<evidence type="ECO:0000313" key="3">
    <source>
        <dbReference type="EMBL" id="SDE55146.1"/>
    </source>
</evidence>